<comment type="caution">
    <text evidence="1">The sequence shown here is derived from an EMBL/GenBank/DDBJ whole genome shotgun (WGS) entry which is preliminary data.</text>
</comment>
<gene>
    <name evidence="1" type="ORF">L5014_07395</name>
</gene>
<dbReference type="Pfam" id="PF05013">
    <property type="entry name" value="FGase"/>
    <property type="match status" value="1"/>
</dbReference>
<reference evidence="1" key="1">
    <citation type="submission" date="2022-01" db="EMBL/GenBank/DDBJ databases">
        <title>Genome sequence and assembly of Parabukholderia sp. RG36.</title>
        <authorList>
            <person name="Chhetri G."/>
        </authorList>
    </citation>
    <scope>NUCLEOTIDE SEQUENCE</scope>
    <source>
        <strain evidence="1">RG36</strain>
    </source>
</reference>
<dbReference type="Gene3D" id="3.40.630.40">
    <property type="entry name" value="Zn-dependent exopeptidases"/>
    <property type="match status" value="1"/>
</dbReference>
<protein>
    <submittedName>
        <fullName evidence="1">N-formylglutamate amidohydrolase</fullName>
    </submittedName>
</protein>
<dbReference type="Proteomes" id="UP001139308">
    <property type="component" value="Unassembled WGS sequence"/>
</dbReference>
<organism evidence="1 2">
    <name type="scientific">Paraburkholderia tagetis</name>
    <dbReference type="NCBI Taxonomy" id="2913261"/>
    <lineage>
        <taxon>Bacteria</taxon>
        <taxon>Pseudomonadati</taxon>
        <taxon>Pseudomonadota</taxon>
        <taxon>Betaproteobacteria</taxon>
        <taxon>Burkholderiales</taxon>
        <taxon>Burkholderiaceae</taxon>
        <taxon>Paraburkholderia</taxon>
    </lineage>
</organism>
<evidence type="ECO:0000313" key="2">
    <source>
        <dbReference type="Proteomes" id="UP001139308"/>
    </source>
</evidence>
<dbReference type="EMBL" id="JAKLJA010000004">
    <property type="protein sequence ID" value="MCG5073188.1"/>
    <property type="molecule type" value="Genomic_DNA"/>
</dbReference>
<evidence type="ECO:0000313" key="1">
    <source>
        <dbReference type="EMBL" id="MCG5073188.1"/>
    </source>
</evidence>
<dbReference type="RefSeq" id="WP_238462931.1">
    <property type="nucleotide sequence ID" value="NZ_JAKLJA010000004.1"/>
</dbReference>
<dbReference type="SUPFAM" id="SSF53187">
    <property type="entry name" value="Zn-dependent exopeptidases"/>
    <property type="match status" value="1"/>
</dbReference>
<dbReference type="InterPro" id="IPR007709">
    <property type="entry name" value="N-FG_amidohydro"/>
</dbReference>
<dbReference type="AlphaFoldDB" id="A0A9X1RQ05"/>
<name>A0A9X1RQ05_9BURK</name>
<keyword evidence="2" id="KW-1185">Reference proteome</keyword>
<sequence>MQSENFGLIARGNGPVLVVAPHIGTGVPAELLTNPAWAPIDGRLSDPAGVAWIATARKNGMSTVSACIHPCVIDPNVATNNRSLSPRLNRVGLCRTHTSRGEPLYPHDCEPDEAAVAARIAAWWLPFHQMVTAEIVRLREMHENIAVLFSHASSWLSPYREQAGGTDFNLGTHHGAACDRRVVAALTDAAQEHGRSWVVNGKLGGVFAAQHYGVPESGVHVVEVEIAGKWRSELEASSEAGLACDSPQDDMAALLDRAGAAVLKLPAASDDVLGALDAARCTD</sequence>
<proteinExistence type="predicted"/>
<accession>A0A9X1RQ05</accession>